<keyword evidence="2" id="KW-1185">Reference proteome</keyword>
<sequence>MEAIQHIDVLSPLRRNSKPRSGLENSLSRSNSRQVAASVVRSESPITVQDIPKDSRNVVIFGESGVGKSSVINAIAGQKVARTSSTAVGCTFRWSRQEVRIGEFSVGIWDTAGLDEGTYGTVPAAKAEENLKRLLKELGASNGIDLLVYCVRGTRVRRALLKNYSIFYSAICRKKVPIVLVITGLENHEGEMENWWKSNESEFTKLKMRFEDHACVTTLDPDIAPSERLRQRCIDSRNDLRQLIVDNCSAERWADVDVGTWVKATLVDVRSAVKREGQVSPTIPKVVLYDITKQDYRYTEGMSGDGLLEGWTAKARKDTFHVYRIHDPEPGPDTMKKISKRGADLLIFCADLNSDRDSVQFHFECFQNSFSGDLTPLVVVVSGADTREIAKQWWTTNHLATTRRSQRTSYIAHLPDAYTNDANARQATEKLQEVIKRHCLDNDDTHGTSPWCTRLGGRRVSSLWDQSQEHDDLLTRTKVWISG</sequence>
<evidence type="ECO:0000313" key="1">
    <source>
        <dbReference type="EMBL" id="KAH7916608.1"/>
    </source>
</evidence>
<name>A0ACB8AUU2_9AGAM</name>
<organism evidence="1 2">
    <name type="scientific">Hygrophoropsis aurantiaca</name>
    <dbReference type="NCBI Taxonomy" id="72124"/>
    <lineage>
        <taxon>Eukaryota</taxon>
        <taxon>Fungi</taxon>
        <taxon>Dikarya</taxon>
        <taxon>Basidiomycota</taxon>
        <taxon>Agaricomycotina</taxon>
        <taxon>Agaricomycetes</taxon>
        <taxon>Agaricomycetidae</taxon>
        <taxon>Boletales</taxon>
        <taxon>Coniophorineae</taxon>
        <taxon>Hygrophoropsidaceae</taxon>
        <taxon>Hygrophoropsis</taxon>
    </lineage>
</organism>
<accession>A0ACB8AUU2</accession>
<comment type="caution">
    <text evidence="1">The sequence shown here is derived from an EMBL/GenBank/DDBJ whole genome shotgun (WGS) entry which is preliminary data.</text>
</comment>
<dbReference type="Proteomes" id="UP000790377">
    <property type="component" value="Unassembled WGS sequence"/>
</dbReference>
<gene>
    <name evidence="1" type="ORF">BJ138DRAFT_1121717</name>
</gene>
<reference evidence="1" key="1">
    <citation type="journal article" date="2021" name="New Phytol.">
        <title>Evolutionary innovations through gain and loss of genes in the ectomycorrhizal Boletales.</title>
        <authorList>
            <person name="Wu G."/>
            <person name="Miyauchi S."/>
            <person name="Morin E."/>
            <person name="Kuo A."/>
            <person name="Drula E."/>
            <person name="Varga T."/>
            <person name="Kohler A."/>
            <person name="Feng B."/>
            <person name="Cao Y."/>
            <person name="Lipzen A."/>
            <person name="Daum C."/>
            <person name="Hundley H."/>
            <person name="Pangilinan J."/>
            <person name="Johnson J."/>
            <person name="Barry K."/>
            <person name="LaButti K."/>
            <person name="Ng V."/>
            <person name="Ahrendt S."/>
            <person name="Min B."/>
            <person name="Choi I.G."/>
            <person name="Park H."/>
            <person name="Plett J.M."/>
            <person name="Magnuson J."/>
            <person name="Spatafora J.W."/>
            <person name="Nagy L.G."/>
            <person name="Henrissat B."/>
            <person name="Grigoriev I.V."/>
            <person name="Yang Z.L."/>
            <person name="Xu J."/>
            <person name="Martin F.M."/>
        </authorList>
    </citation>
    <scope>NUCLEOTIDE SEQUENCE</scope>
    <source>
        <strain evidence="1">ATCC 28755</strain>
    </source>
</reference>
<proteinExistence type="predicted"/>
<evidence type="ECO:0000313" key="2">
    <source>
        <dbReference type="Proteomes" id="UP000790377"/>
    </source>
</evidence>
<dbReference type="EMBL" id="MU267590">
    <property type="protein sequence ID" value="KAH7916608.1"/>
    <property type="molecule type" value="Genomic_DNA"/>
</dbReference>
<protein>
    <submittedName>
        <fullName evidence="1">Uncharacterized protein</fullName>
    </submittedName>
</protein>